<organism evidence="3 4">
    <name type="scientific">Thelephora terrestris</name>
    <dbReference type="NCBI Taxonomy" id="56493"/>
    <lineage>
        <taxon>Eukaryota</taxon>
        <taxon>Fungi</taxon>
        <taxon>Dikarya</taxon>
        <taxon>Basidiomycota</taxon>
        <taxon>Agaricomycotina</taxon>
        <taxon>Agaricomycetes</taxon>
        <taxon>Thelephorales</taxon>
        <taxon>Thelephoraceae</taxon>
        <taxon>Thelephora</taxon>
    </lineage>
</organism>
<reference evidence="3" key="1">
    <citation type="journal article" date="2020" name="Nat. Commun.">
        <title>Large-scale genome sequencing of mycorrhizal fungi provides insights into the early evolution of symbiotic traits.</title>
        <authorList>
            <person name="Miyauchi S."/>
            <person name="Kiss E."/>
            <person name="Kuo A."/>
            <person name="Drula E."/>
            <person name="Kohler A."/>
            <person name="Sanchez-Garcia M."/>
            <person name="Morin E."/>
            <person name="Andreopoulos B."/>
            <person name="Barry K.W."/>
            <person name="Bonito G."/>
            <person name="Buee M."/>
            <person name="Carver A."/>
            <person name="Chen C."/>
            <person name="Cichocki N."/>
            <person name="Clum A."/>
            <person name="Culley D."/>
            <person name="Crous P.W."/>
            <person name="Fauchery L."/>
            <person name="Girlanda M."/>
            <person name="Hayes R.D."/>
            <person name="Keri Z."/>
            <person name="LaButti K."/>
            <person name="Lipzen A."/>
            <person name="Lombard V."/>
            <person name="Magnuson J."/>
            <person name="Maillard F."/>
            <person name="Murat C."/>
            <person name="Nolan M."/>
            <person name="Ohm R.A."/>
            <person name="Pangilinan J."/>
            <person name="Pereira M.F."/>
            <person name="Perotto S."/>
            <person name="Peter M."/>
            <person name="Pfister S."/>
            <person name="Riley R."/>
            <person name="Sitrit Y."/>
            <person name="Stielow J.B."/>
            <person name="Szollosi G."/>
            <person name="Zifcakova L."/>
            <person name="Stursova M."/>
            <person name="Spatafora J.W."/>
            <person name="Tedersoo L."/>
            <person name="Vaario L.M."/>
            <person name="Yamada A."/>
            <person name="Yan M."/>
            <person name="Wang P."/>
            <person name="Xu J."/>
            <person name="Bruns T."/>
            <person name="Baldrian P."/>
            <person name="Vilgalys R."/>
            <person name="Dunand C."/>
            <person name="Henrissat B."/>
            <person name="Grigoriev I.V."/>
            <person name="Hibbett D."/>
            <person name="Nagy L.G."/>
            <person name="Martin F.M."/>
        </authorList>
    </citation>
    <scope>NUCLEOTIDE SEQUENCE</scope>
    <source>
        <strain evidence="3">UH-Tt-Lm1</strain>
    </source>
</reference>
<proteinExistence type="predicted"/>
<feature type="compositionally biased region" description="Polar residues" evidence="1">
    <location>
        <begin position="77"/>
        <end position="91"/>
    </location>
</feature>
<accession>A0A9P6LAE7</accession>
<reference evidence="3" key="2">
    <citation type="submission" date="2020-11" db="EMBL/GenBank/DDBJ databases">
        <authorList>
            <consortium name="DOE Joint Genome Institute"/>
            <person name="Kuo A."/>
            <person name="Miyauchi S."/>
            <person name="Kiss E."/>
            <person name="Drula E."/>
            <person name="Kohler A."/>
            <person name="Sanchez-Garcia M."/>
            <person name="Andreopoulos B."/>
            <person name="Barry K.W."/>
            <person name="Bonito G."/>
            <person name="Buee M."/>
            <person name="Carver A."/>
            <person name="Chen C."/>
            <person name="Cichocki N."/>
            <person name="Clum A."/>
            <person name="Culley D."/>
            <person name="Crous P.W."/>
            <person name="Fauchery L."/>
            <person name="Girlanda M."/>
            <person name="Hayes R."/>
            <person name="Keri Z."/>
            <person name="Labutti K."/>
            <person name="Lipzen A."/>
            <person name="Lombard V."/>
            <person name="Magnuson J."/>
            <person name="Maillard F."/>
            <person name="Morin E."/>
            <person name="Murat C."/>
            <person name="Nolan M."/>
            <person name="Ohm R."/>
            <person name="Pangilinan J."/>
            <person name="Pereira M."/>
            <person name="Perotto S."/>
            <person name="Peter M."/>
            <person name="Riley R."/>
            <person name="Sitrit Y."/>
            <person name="Stielow B."/>
            <person name="Szollosi G."/>
            <person name="Zifcakova L."/>
            <person name="Stursova M."/>
            <person name="Spatafora J.W."/>
            <person name="Tedersoo L."/>
            <person name="Vaario L.-M."/>
            <person name="Yamada A."/>
            <person name="Yan M."/>
            <person name="Wang P."/>
            <person name="Xu J."/>
            <person name="Bruns T."/>
            <person name="Baldrian P."/>
            <person name="Vilgalys R."/>
            <person name="Henrissat B."/>
            <person name="Grigoriev I.V."/>
            <person name="Hibbett D."/>
            <person name="Nagy L.G."/>
            <person name="Martin F.M."/>
        </authorList>
    </citation>
    <scope>NUCLEOTIDE SEQUENCE</scope>
    <source>
        <strain evidence="3">UH-Tt-Lm1</strain>
    </source>
</reference>
<evidence type="ECO:0000256" key="2">
    <source>
        <dbReference type="SAM" id="SignalP"/>
    </source>
</evidence>
<feature type="chain" id="PRO_5040490878" description="Secreted protein" evidence="2">
    <location>
        <begin position="26"/>
        <end position="136"/>
    </location>
</feature>
<feature type="region of interest" description="Disordered" evidence="1">
    <location>
        <begin position="55"/>
        <end position="91"/>
    </location>
</feature>
<evidence type="ECO:0000313" key="3">
    <source>
        <dbReference type="EMBL" id="KAF9789404.1"/>
    </source>
</evidence>
<protein>
    <recommendedName>
        <fullName evidence="5">Secreted protein</fullName>
    </recommendedName>
</protein>
<evidence type="ECO:0008006" key="5">
    <source>
        <dbReference type="Google" id="ProtNLM"/>
    </source>
</evidence>
<sequence>MRLMDGRWKFGCVSIIVLSARMVCATLEDVSPGRKRTYTRALQLSRGRSKAGWLQTAVSDRSSRDTIQRTTEEVQHSGIQARQNIDAPSTHTLEATPATSQPLQFTDEDLSVGQVSSRGWVTFSWAKKGGSSNERQ</sequence>
<dbReference type="Proteomes" id="UP000736335">
    <property type="component" value="Unassembled WGS sequence"/>
</dbReference>
<evidence type="ECO:0000256" key="1">
    <source>
        <dbReference type="SAM" id="MobiDB-lite"/>
    </source>
</evidence>
<dbReference type="AlphaFoldDB" id="A0A9P6LAE7"/>
<name>A0A9P6LAE7_9AGAM</name>
<evidence type="ECO:0000313" key="4">
    <source>
        <dbReference type="Proteomes" id="UP000736335"/>
    </source>
</evidence>
<feature type="compositionally biased region" description="Basic and acidic residues" evidence="1">
    <location>
        <begin position="61"/>
        <end position="75"/>
    </location>
</feature>
<dbReference type="EMBL" id="WIUZ02000003">
    <property type="protein sequence ID" value="KAF9789404.1"/>
    <property type="molecule type" value="Genomic_DNA"/>
</dbReference>
<comment type="caution">
    <text evidence="3">The sequence shown here is derived from an EMBL/GenBank/DDBJ whole genome shotgun (WGS) entry which is preliminary data.</text>
</comment>
<gene>
    <name evidence="3" type="ORF">BJ322DRAFT_532860</name>
</gene>
<feature type="signal peptide" evidence="2">
    <location>
        <begin position="1"/>
        <end position="25"/>
    </location>
</feature>
<keyword evidence="4" id="KW-1185">Reference proteome</keyword>
<keyword evidence="2" id="KW-0732">Signal</keyword>